<feature type="chain" id="PRO_5032313163" evidence="1">
    <location>
        <begin position="35"/>
        <end position="94"/>
    </location>
</feature>
<reference evidence="2" key="1">
    <citation type="submission" date="2021-02" db="EMBL/GenBank/DDBJ databases">
        <authorList>
            <person name="Nowell W R."/>
        </authorList>
    </citation>
    <scope>NUCLEOTIDE SEQUENCE</scope>
</reference>
<dbReference type="AlphaFoldDB" id="A0A815AUL4"/>
<evidence type="ECO:0000313" key="2">
    <source>
        <dbReference type="EMBL" id="CAF1262153.1"/>
    </source>
</evidence>
<dbReference type="EMBL" id="CAJNOJ010000187">
    <property type="protein sequence ID" value="CAF1262153.1"/>
    <property type="molecule type" value="Genomic_DNA"/>
</dbReference>
<sequence>MKTIWGFSLTISNMKLLFAIFALICAIFVQKSSAAPVESDAGDSRLFGIIPNMNCFIQCVQPVGAESADVDDAEKVRGLLANYANAWDCIKQCS</sequence>
<dbReference type="OrthoDB" id="9980212at2759"/>
<dbReference type="Proteomes" id="UP000663852">
    <property type="component" value="Unassembled WGS sequence"/>
</dbReference>
<gene>
    <name evidence="2" type="ORF">EDS130_LOCUS28573</name>
</gene>
<evidence type="ECO:0000313" key="3">
    <source>
        <dbReference type="Proteomes" id="UP000663852"/>
    </source>
</evidence>
<feature type="signal peptide" evidence="1">
    <location>
        <begin position="1"/>
        <end position="34"/>
    </location>
</feature>
<evidence type="ECO:0000256" key="1">
    <source>
        <dbReference type="SAM" id="SignalP"/>
    </source>
</evidence>
<comment type="caution">
    <text evidence="2">The sequence shown here is derived from an EMBL/GenBank/DDBJ whole genome shotgun (WGS) entry which is preliminary data.</text>
</comment>
<organism evidence="2 3">
    <name type="scientific">Adineta ricciae</name>
    <name type="common">Rotifer</name>
    <dbReference type="NCBI Taxonomy" id="249248"/>
    <lineage>
        <taxon>Eukaryota</taxon>
        <taxon>Metazoa</taxon>
        <taxon>Spiralia</taxon>
        <taxon>Gnathifera</taxon>
        <taxon>Rotifera</taxon>
        <taxon>Eurotatoria</taxon>
        <taxon>Bdelloidea</taxon>
        <taxon>Adinetida</taxon>
        <taxon>Adinetidae</taxon>
        <taxon>Adineta</taxon>
    </lineage>
</organism>
<name>A0A815AUL4_ADIRI</name>
<accession>A0A815AUL4</accession>
<proteinExistence type="predicted"/>
<protein>
    <submittedName>
        <fullName evidence="2">Uncharacterized protein</fullName>
    </submittedName>
</protein>
<keyword evidence="1" id="KW-0732">Signal</keyword>